<evidence type="ECO:0000259" key="2">
    <source>
        <dbReference type="SMART" id="SM00903"/>
    </source>
</evidence>
<evidence type="ECO:0000313" key="4">
    <source>
        <dbReference type="Proteomes" id="UP000005324"/>
    </source>
</evidence>
<dbReference type="Gene3D" id="2.30.110.10">
    <property type="entry name" value="Electron Transport, Fmn-binding Protein, Chain A"/>
    <property type="match status" value="1"/>
</dbReference>
<proteinExistence type="predicted"/>
<dbReference type="GO" id="GO:0052881">
    <property type="term" value="F:4-hydroxyphenylacetate 3-monooxygenase activity"/>
    <property type="evidence" value="ECO:0007669"/>
    <property type="project" value="UniProtKB-EC"/>
</dbReference>
<dbReference type="EMBL" id="ADVL01000156">
    <property type="protein sequence ID" value="EFH12876.1"/>
    <property type="molecule type" value="Genomic_DNA"/>
</dbReference>
<accession>D5RIJ3</accession>
<dbReference type="AlphaFoldDB" id="D5RIJ3"/>
<dbReference type="PANTHER" id="PTHR30466:SF1">
    <property type="entry name" value="FMN REDUCTASE (NADH) RUTF"/>
    <property type="match status" value="1"/>
</dbReference>
<reference evidence="3 4" key="1">
    <citation type="submission" date="2010-04" db="EMBL/GenBank/DDBJ databases">
        <authorList>
            <person name="Qin X."/>
            <person name="Bachman B."/>
            <person name="Battles P."/>
            <person name="Bell A."/>
            <person name="Bess C."/>
            <person name="Bickham C."/>
            <person name="Chaboub L."/>
            <person name="Chen D."/>
            <person name="Coyle M."/>
            <person name="Deiros D.R."/>
            <person name="Dinh H."/>
            <person name="Forbes L."/>
            <person name="Fowler G."/>
            <person name="Francisco L."/>
            <person name="Fu Q."/>
            <person name="Gubbala S."/>
            <person name="Hale W."/>
            <person name="Han Y."/>
            <person name="Hemphill L."/>
            <person name="Highlander S.K."/>
            <person name="Hirani K."/>
            <person name="Hogues M."/>
            <person name="Jackson L."/>
            <person name="Jakkamsetti A."/>
            <person name="Javaid M."/>
            <person name="Jiang H."/>
            <person name="Korchina V."/>
            <person name="Kovar C."/>
            <person name="Lara F."/>
            <person name="Lee S."/>
            <person name="Mata R."/>
            <person name="Mathew T."/>
            <person name="Moen C."/>
            <person name="Morales K."/>
            <person name="Munidasa M."/>
            <person name="Nazareth L."/>
            <person name="Ngo R."/>
            <person name="Nguyen L."/>
            <person name="Okwuonu G."/>
            <person name="Ongeri F."/>
            <person name="Patil S."/>
            <person name="Petrosino J."/>
            <person name="Pham C."/>
            <person name="Pham P."/>
            <person name="Pu L.-L."/>
            <person name="Puazo M."/>
            <person name="Raj R."/>
            <person name="Reid J."/>
            <person name="Rouhana J."/>
            <person name="Saada N."/>
            <person name="Shang Y."/>
            <person name="Simmons D."/>
            <person name="Thornton R."/>
            <person name="Warren J."/>
            <person name="Weissenberger G."/>
            <person name="Zhang J."/>
            <person name="Zhang L."/>
            <person name="Zhou C."/>
            <person name="Zhu D."/>
            <person name="Muzny D."/>
            <person name="Worley K."/>
            <person name="Gibbs R."/>
        </authorList>
    </citation>
    <scope>NUCLEOTIDE SEQUENCE [LARGE SCALE GENOMIC DNA]</scope>
    <source>
        <strain evidence="3 4">ATCC 49957</strain>
    </source>
</reference>
<evidence type="ECO:0000313" key="3">
    <source>
        <dbReference type="EMBL" id="EFH12876.1"/>
    </source>
</evidence>
<keyword evidence="1 3" id="KW-0560">Oxidoreductase</keyword>
<gene>
    <name evidence="3" type="primary">hpaC</name>
    <name evidence="3" type="ORF">HMPREF0731_0903</name>
</gene>
<dbReference type="HOGENOM" id="CLU_059021_2_2_5"/>
<comment type="caution">
    <text evidence="3">The sequence shown here is derived from an EMBL/GenBank/DDBJ whole genome shotgun (WGS) entry which is preliminary data.</text>
</comment>
<sequence>MTMPVSRPDFREAMARLGAAVNVVTSDGPAGLAGLTASAVCSVTDDPATLLVCINRASSQNAAFKANGVLCVNVLSAGQAEISNVFAGLTGATTGEERFRSGAWSRLETGAPALEGAAVSLDCVVEEVLEKGTHSVFFAAIRAIRLGERGPGLIWWQRDYHHLALPA</sequence>
<dbReference type="InterPro" id="IPR002563">
    <property type="entry name" value="Flavin_Rdtase-like_dom"/>
</dbReference>
<dbReference type="GO" id="GO:0010181">
    <property type="term" value="F:FMN binding"/>
    <property type="evidence" value="ECO:0007669"/>
    <property type="project" value="InterPro"/>
</dbReference>
<dbReference type="GO" id="GO:0042602">
    <property type="term" value="F:riboflavin reductase (NADPH) activity"/>
    <property type="evidence" value="ECO:0007669"/>
    <property type="project" value="TreeGrafter"/>
</dbReference>
<dbReference type="PANTHER" id="PTHR30466">
    <property type="entry name" value="FLAVIN REDUCTASE"/>
    <property type="match status" value="1"/>
</dbReference>
<dbReference type="Pfam" id="PF01613">
    <property type="entry name" value="Flavin_Reduct"/>
    <property type="match status" value="1"/>
</dbReference>
<dbReference type="EC" id="1.14.14.9" evidence="3"/>
<evidence type="ECO:0000256" key="1">
    <source>
        <dbReference type="ARBA" id="ARBA00023002"/>
    </source>
</evidence>
<dbReference type="Proteomes" id="UP000005324">
    <property type="component" value="Unassembled WGS sequence"/>
</dbReference>
<dbReference type="SUPFAM" id="SSF50475">
    <property type="entry name" value="FMN-binding split barrel"/>
    <property type="match status" value="1"/>
</dbReference>
<protein>
    <submittedName>
        <fullName evidence="3">Flavin reductase-like protein</fullName>
        <ecNumber evidence="3">1.14.14.9</ecNumber>
    </submittedName>
</protein>
<feature type="domain" description="Flavin reductase like" evidence="2">
    <location>
        <begin position="14"/>
        <end position="162"/>
    </location>
</feature>
<dbReference type="InterPro" id="IPR050268">
    <property type="entry name" value="NADH-dep_flavin_reductase"/>
</dbReference>
<name>D5RIJ3_9PROT</name>
<organism evidence="3 4">
    <name type="scientific">Pseudoroseomonas cervicalis ATCC 49957</name>
    <dbReference type="NCBI Taxonomy" id="525371"/>
    <lineage>
        <taxon>Bacteria</taxon>
        <taxon>Pseudomonadati</taxon>
        <taxon>Pseudomonadota</taxon>
        <taxon>Alphaproteobacteria</taxon>
        <taxon>Acetobacterales</taxon>
        <taxon>Roseomonadaceae</taxon>
        <taxon>Roseomonas</taxon>
    </lineage>
</organism>
<keyword evidence="4" id="KW-1185">Reference proteome</keyword>
<dbReference type="InterPro" id="IPR012349">
    <property type="entry name" value="Split_barrel_FMN-bd"/>
</dbReference>
<dbReference type="GO" id="GO:0006208">
    <property type="term" value="P:pyrimidine nucleobase catabolic process"/>
    <property type="evidence" value="ECO:0007669"/>
    <property type="project" value="TreeGrafter"/>
</dbReference>
<dbReference type="SMART" id="SM00903">
    <property type="entry name" value="Flavin_Reduct"/>
    <property type="match status" value="1"/>
</dbReference>